<keyword evidence="2" id="KW-0472">Membrane</keyword>
<feature type="region of interest" description="Disordered" evidence="1">
    <location>
        <begin position="74"/>
        <end position="105"/>
    </location>
</feature>
<name>A0A336KKB4_CULSO</name>
<proteinExistence type="predicted"/>
<organism evidence="3">
    <name type="scientific">Culicoides sonorensis</name>
    <name type="common">Biting midge</name>
    <dbReference type="NCBI Taxonomy" id="179676"/>
    <lineage>
        <taxon>Eukaryota</taxon>
        <taxon>Metazoa</taxon>
        <taxon>Ecdysozoa</taxon>
        <taxon>Arthropoda</taxon>
        <taxon>Hexapoda</taxon>
        <taxon>Insecta</taxon>
        <taxon>Pterygota</taxon>
        <taxon>Neoptera</taxon>
        <taxon>Endopterygota</taxon>
        <taxon>Diptera</taxon>
        <taxon>Nematocera</taxon>
        <taxon>Chironomoidea</taxon>
        <taxon>Ceratopogonidae</taxon>
        <taxon>Ceratopogoninae</taxon>
        <taxon>Culicoides</taxon>
        <taxon>Monoculicoides</taxon>
    </lineage>
</organism>
<sequence>MQIQDQIYLVLIVTGSFILIFFISILVICCLMCYFKREIRDLQRINRERYAFNNPTIQPGEELSIRGFQMINSPGRLSRQQDGRYSADEPQLTRRSNNKSNNSQIDPIEKLTDFKKYRAALKHEKPRTQQSLERKTTDSVAVICEL</sequence>
<dbReference type="EMBL" id="UFQS01000534">
    <property type="protein sequence ID" value="SSX04681.1"/>
    <property type="molecule type" value="Genomic_DNA"/>
</dbReference>
<keyword evidence="2" id="KW-0812">Transmembrane</keyword>
<gene>
    <name evidence="3" type="primary">CSON011866</name>
</gene>
<reference evidence="3" key="1">
    <citation type="submission" date="2018-04" db="EMBL/GenBank/DDBJ databases">
        <authorList>
            <person name="Go L.Y."/>
            <person name="Mitchell J.A."/>
        </authorList>
    </citation>
    <scope>NUCLEOTIDE SEQUENCE</scope>
    <source>
        <tissue evidence="3">Whole organism</tissue>
    </source>
</reference>
<protein>
    <submittedName>
        <fullName evidence="3">CSON011866 protein</fullName>
    </submittedName>
</protein>
<accession>A0A336KKB4</accession>
<feature type="compositionally biased region" description="Polar residues" evidence="1">
    <location>
        <begin position="93"/>
        <end position="105"/>
    </location>
</feature>
<evidence type="ECO:0000313" key="3">
    <source>
        <dbReference type="EMBL" id="SSX04681.1"/>
    </source>
</evidence>
<reference evidence="4" key="2">
    <citation type="submission" date="2018-07" db="EMBL/GenBank/DDBJ databases">
        <authorList>
            <person name="Quirk P.G."/>
            <person name="Krulwich T.A."/>
        </authorList>
    </citation>
    <scope>NUCLEOTIDE SEQUENCE</scope>
</reference>
<dbReference type="VEuPathDB" id="VectorBase:CSON011866"/>
<evidence type="ECO:0000313" key="4">
    <source>
        <dbReference type="EMBL" id="SSX25044.1"/>
    </source>
</evidence>
<evidence type="ECO:0000256" key="1">
    <source>
        <dbReference type="SAM" id="MobiDB-lite"/>
    </source>
</evidence>
<dbReference type="EMBL" id="UFQT01000534">
    <property type="protein sequence ID" value="SSX25044.1"/>
    <property type="molecule type" value="Genomic_DNA"/>
</dbReference>
<dbReference type="AlphaFoldDB" id="A0A336KKB4"/>
<evidence type="ECO:0000256" key="2">
    <source>
        <dbReference type="SAM" id="Phobius"/>
    </source>
</evidence>
<feature type="transmembrane region" description="Helical" evidence="2">
    <location>
        <begin position="6"/>
        <end position="35"/>
    </location>
</feature>
<keyword evidence="2" id="KW-1133">Transmembrane helix</keyword>